<proteinExistence type="predicted"/>
<accession>D7LEC5</accession>
<feature type="domain" description="F-box" evidence="1">
    <location>
        <begin position="36"/>
        <end position="73"/>
    </location>
</feature>
<dbReference type="InterPro" id="IPR036047">
    <property type="entry name" value="F-box-like_dom_sf"/>
</dbReference>
<evidence type="ECO:0000313" key="3">
    <source>
        <dbReference type="Proteomes" id="UP000008694"/>
    </source>
</evidence>
<dbReference type="InterPro" id="IPR001810">
    <property type="entry name" value="F-box_dom"/>
</dbReference>
<dbReference type="AlphaFoldDB" id="D7LEC5"/>
<dbReference type="SUPFAM" id="SSF81383">
    <property type="entry name" value="F-box domain"/>
    <property type="match status" value="1"/>
</dbReference>
<dbReference type="PANTHER" id="PTHR31111">
    <property type="entry name" value="BNAA05G37150D PROTEIN-RELATED"/>
    <property type="match status" value="1"/>
</dbReference>
<dbReference type="Proteomes" id="UP000008694">
    <property type="component" value="Unassembled WGS sequence"/>
</dbReference>
<organism evidence="3">
    <name type="scientific">Arabidopsis lyrata subsp. lyrata</name>
    <name type="common">Lyre-leaved rock-cress</name>
    <dbReference type="NCBI Taxonomy" id="81972"/>
    <lineage>
        <taxon>Eukaryota</taxon>
        <taxon>Viridiplantae</taxon>
        <taxon>Streptophyta</taxon>
        <taxon>Embryophyta</taxon>
        <taxon>Tracheophyta</taxon>
        <taxon>Spermatophyta</taxon>
        <taxon>Magnoliopsida</taxon>
        <taxon>eudicotyledons</taxon>
        <taxon>Gunneridae</taxon>
        <taxon>Pentapetalae</taxon>
        <taxon>rosids</taxon>
        <taxon>malvids</taxon>
        <taxon>Brassicales</taxon>
        <taxon>Brassicaceae</taxon>
        <taxon>Camelineae</taxon>
        <taxon>Arabidopsis</taxon>
    </lineage>
</organism>
<dbReference type="PANTHER" id="PTHR31111:SF125">
    <property type="entry name" value="F-BOX PROTEIN CPR30-LIKE"/>
    <property type="match status" value="1"/>
</dbReference>
<dbReference type="EMBL" id="GL348716">
    <property type="protein sequence ID" value="EFH55618.1"/>
    <property type="molecule type" value="Genomic_DNA"/>
</dbReference>
<evidence type="ECO:0000259" key="1">
    <source>
        <dbReference type="Pfam" id="PF00646"/>
    </source>
</evidence>
<dbReference type="Gene3D" id="1.20.1280.50">
    <property type="match status" value="1"/>
</dbReference>
<keyword evidence="3" id="KW-1185">Reference proteome</keyword>
<reference evidence="3" key="1">
    <citation type="journal article" date="2011" name="Nat. Genet.">
        <title>The Arabidopsis lyrata genome sequence and the basis of rapid genome size change.</title>
        <authorList>
            <person name="Hu T.T."/>
            <person name="Pattyn P."/>
            <person name="Bakker E.G."/>
            <person name="Cao J."/>
            <person name="Cheng J.-F."/>
            <person name="Clark R.M."/>
            <person name="Fahlgren N."/>
            <person name="Fawcett J.A."/>
            <person name="Grimwood J."/>
            <person name="Gundlach H."/>
            <person name="Haberer G."/>
            <person name="Hollister J.D."/>
            <person name="Ossowski S."/>
            <person name="Ottilar R.P."/>
            <person name="Salamov A.A."/>
            <person name="Schneeberger K."/>
            <person name="Spannagl M."/>
            <person name="Wang X."/>
            <person name="Yang L."/>
            <person name="Nasrallah M.E."/>
            <person name="Bergelson J."/>
            <person name="Carrington J.C."/>
            <person name="Gaut B.S."/>
            <person name="Schmutz J."/>
            <person name="Mayer K.F.X."/>
            <person name="Van de Peer Y."/>
            <person name="Grigoriev I.V."/>
            <person name="Nordborg M."/>
            <person name="Weigel D."/>
            <person name="Guo Y.-L."/>
        </authorList>
    </citation>
    <scope>NUCLEOTIDE SEQUENCE [LARGE SCALE GENOMIC DNA]</scope>
    <source>
        <strain evidence="3">cv. MN47</strain>
    </source>
</reference>
<dbReference type="Gramene" id="scaffold_401748.1">
    <property type="protein sequence ID" value="scaffold_401748.1"/>
    <property type="gene ID" value="scaffold_401748.1"/>
</dbReference>
<sequence>MESQLQNVTKDLQTIRSLEPRASTSVNGGENTDHTIPADHIIEILSRLPAKSIARYRCVSKLWSTIIRLPCFY</sequence>
<dbReference type="HOGENOM" id="CLU_2708196_0_0_1"/>
<protein>
    <recommendedName>
        <fullName evidence="1">F-box domain-containing protein</fullName>
    </recommendedName>
</protein>
<name>D7LEC5_ARALL</name>
<dbReference type="Pfam" id="PF00646">
    <property type="entry name" value="F-box"/>
    <property type="match status" value="1"/>
</dbReference>
<evidence type="ECO:0000313" key="2">
    <source>
        <dbReference type="EMBL" id="EFH55618.1"/>
    </source>
</evidence>
<gene>
    <name evidence="2" type="ORF">ARALYDRAFT_902247</name>
</gene>